<dbReference type="InterPro" id="IPR053085">
    <property type="entry name" value="Jasmonate-induced_protein"/>
</dbReference>
<dbReference type="PANTHER" id="PTHR36482">
    <property type="entry name" value="OSJNBA0024J22.15 PROTEIN"/>
    <property type="match status" value="1"/>
</dbReference>
<dbReference type="OrthoDB" id="1730395at2759"/>
<dbReference type="Proteomes" id="UP000813463">
    <property type="component" value="Chromosome 3"/>
</dbReference>
<dbReference type="AlphaFoldDB" id="A0A9R0IMU4"/>
<reference evidence="2" key="2">
    <citation type="submission" date="2025-08" db="UniProtKB">
        <authorList>
            <consortium name="RefSeq"/>
        </authorList>
    </citation>
    <scope>IDENTIFICATION</scope>
    <source>
        <tissue evidence="2">Leaf</tissue>
    </source>
</reference>
<accession>A0A9R0IMU4</accession>
<dbReference type="Pfam" id="PF21230">
    <property type="entry name" value="Nakanori"/>
    <property type="match status" value="1"/>
</dbReference>
<dbReference type="GeneID" id="110791844"/>
<dbReference type="PANTHER" id="PTHR36482:SF6">
    <property type="entry name" value="JASMONATE-INDUCED PROTEIN HOMOLOG"/>
    <property type="match status" value="1"/>
</dbReference>
<dbReference type="KEGG" id="soe:110791844"/>
<evidence type="ECO:0000313" key="2">
    <source>
        <dbReference type="RefSeq" id="XP_021852291.1"/>
    </source>
</evidence>
<gene>
    <name evidence="2" type="primary">LOC110791844</name>
</gene>
<reference evidence="1" key="1">
    <citation type="journal article" date="2021" name="Nat. Commun.">
        <title>Genomic analyses provide insights into spinach domestication and the genetic basis of agronomic traits.</title>
        <authorList>
            <person name="Cai X."/>
            <person name="Sun X."/>
            <person name="Xu C."/>
            <person name="Sun H."/>
            <person name="Wang X."/>
            <person name="Ge C."/>
            <person name="Zhang Z."/>
            <person name="Wang Q."/>
            <person name="Fei Z."/>
            <person name="Jiao C."/>
            <person name="Wang Q."/>
        </authorList>
    </citation>
    <scope>NUCLEOTIDE SEQUENCE [LARGE SCALE GENOMIC DNA]</scope>
    <source>
        <strain evidence="1">cv. Varoflay</strain>
    </source>
</reference>
<dbReference type="InterPro" id="IPR049065">
    <property type="entry name" value="Nakanori"/>
</dbReference>
<dbReference type="RefSeq" id="XP_021852291.1">
    <property type="nucleotide sequence ID" value="XM_021996599.2"/>
</dbReference>
<name>A0A9R0IMU4_SPIOL</name>
<keyword evidence="1" id="KW-1185">Reference proteome</keyword>
<proteinExistence type="predicted"/>
<evidence type="ECO:0000313" key="1">
    <source>
        <dbReference type="Proteomes" id="UP000813463"/>
    </source>
</evidence>
<protein>
    <submittedName>
        <fullName evidence="2">Jasmonate-induced protein homolog</fullName>
    </submittedName>
</protein>
<sequence>MASTQEAIVMNDMEKDVANKQQQNSAAVSMTNSTRANVKFSKSNNWFGQVTGSYPATIASSALGKFTHNADTKNGSKGAVIYLGTNVQGFNCGWLLAWSAPKAPTPNNPNRVYVTCGAAENFKNVNWNQILTKLNTSGDIVNYLDPVTKTAIHANIQPGTNSASVGASFGAV</sequence>
<organism evidence="1 2">
    <name type="scientific">Spinacia oleracea</name>
    <name type="common">Spinach</name>
    <dbReference type="NCBI Taxonomy" id="3562"/>
    <lineage>
        <taxon>Eukaryota</taxon>
        <taxon>Viridiplantae</taxon>
        <taxon>Streptophyta</taxon>
        <taxon>Embryophyta</taxon>
        <taxon>Tracheophyta</taxon>
        <taxon>Spermatophyta</taxon>
        <taxon>Magnoliopsida</taxon>
        <taxon>eudicotyledons</taxon>
        <taxon>Gunneridae</taxon>
        <taxon>Pentapetalae</taxon>
        <taxon>Caryophyllales</taxon>
        <taxon>Chenopodiaceae</taxon>
        <taxon>Chenopodioideae</taxon>
        <taxon>Anserineae</taxon>
        <taxon>Spinacia</taxon>
    </lineage>
</organism>